<proteinExistence type="predicted"/>
<organism evidence="1 2">
    <name type="scientific">Dreissena polymorpha</name>
    <name type="common">Zebra mussel</name>
    <name type="synonym">Mytilus polymorpha</name>
    <dbReference type="NCBI Taxonomy" id="45954"/>
    <lineage>
        <taxon>Eukaryota</taxon>
        <taxon>Metazoa</taxon>
        <taxon>Spiralia</taxon>
        <taxon>Lophotrochozoa</taxon>
        <taxon>Mollusca</taxon>
        <taxon>Bivalvia</taxon>
        <taxon>Autobranchia</taxon>
        <taxon>Heteroconchia</taxon>
        <taxon>Euheterodonta</taxon>
        <taxon>Imparidentia</taxon>
        <taxon>Neoheterodontei</taxon>
        <taxon>Myida</taxon>
        <taxon>Dreissenoidea</taxon>
        <taxon>Dreissenidae</taxon>
        <taxon>Dreissena</taxon>
    </lineage>
</organism>
<accession>A0A9D4HKS9</accession>
<comment type="caution">
    <text evidence="1">The sequence shown here is derived from an EMBL/GenBank/DDBJ whole genome shotgun (WGS) entry which is preliminary data.</text>
</comment>
<feature type="non-terminal residue" evidence="1">
    <location>
        <position position="1"/>
    </location>
</feature>
<keyword evidence="2" id="KW-1185">Reference proteome</keyword>
<sequence>IAFIHSSKWILAQETDNKDSIERRDVCKEWPINHASSECRDLHSDGHGRYVMVVM</sequence>
<reference evidence="1" key="1">
    <citation type="journal article" date="2019" name="bioRxiv">
        <title>The Genome of the Zebra Mussel, Dreissena polymorpha: A Resource for Invasive Species Research.</title>
        <authorList>
            <person name="McCartney M.A."/>
            <person name="Auch B."/>
            <person name="Kono T."/>
            <person name="Mallez S."/>
            <person name="Zhang Y."/>
            <person name="Obille A."/>
            <person name="Becker A."/>
            <person name="Abrahante J.E."/>
            <person name="Garbe J."/>
            <person name="Badalamenti J.P."/>
            <person name="Herman A."/>
            <person name="Mangelson H."/>
            <person name="Liachko I."/>
            <person name="Sullivan S."/>
            <person name="Sone E.D."/>
            <person name="Koren S."/>
            <person name="Silverstein K.A.T."/>
            <person name="Beckman K.B."/>
            <person name="Gohl D.M."/>
        </authorList>
    </citation>
    <scope>NUCLEOTIDE SEQUENCE</scope>
    <source>
        <strain evidence="1">Duluth1</strain>
        <tissue evidence="1">Whole animal</tissue>
    </source>
</reference>
<evidence type="ECO:0000313" key="1">
    <source>
        <dbReference type="EMBL" id="KAH3720216.1"/>
    </source>
</evidence>
<reference evidence="1" key="2">
    <citation type="submission" date="2020-11" db="EMBL/GenBank/DDBJ databases">
        <authorList>
            <person name="McCartney M.A."/>
            <person name="Auch B."/>
            <person name="Kono T."/>
            <person name="Mallez S."/>
            <person name="Becker A."/>
            <person name="Gohl D.M."/>
            <person name="Silverstein K.A.T."/>
            <person name="Koren S."/>
            <person name="Bechman K.B."/>
            <person name="Herman A."/>
            <person name="Abrahante J.E."/>
            <person name="Garbe J."/>
        </authorList>
    </citation>
    <scope>NUCLEOTIDE SEQUENCE</scope>
    <source>
        <strain evidence="1">Duluth1</strain>
        <tissue evidence="1">Whole animal</tissue>
    </source>
</reference>
<feature type="non-terminal residue" evidence="1">
    <location>
        <position position="55"/>
    </location>
</feature>
<gene>
    <name evidence="1" type="ORF">DPMN_063112</name>
</gene>
<dbReference type="EMBL" id="JAIWYP010000013">
    <property type="protein sequence ID" value="KAH3720216.1"/>
    <property type="molecule type" value="Genomic_DNA"/>
</dbReference>
<name>A0A9D4HKS9_DREPO</name>
<protein>
    <submittedName>
        <fullName evidence="1">Uncharacterized protein</fullName>
    </submittedName>
</protein>
<dbReference type="Proteomes" id="UP000828390">
    <property type="component" value="Unassembled WGS sequence"/>
</dbReference>
<dbReference type="AlphaFoldDB" id="A0A9D4HKS9"/>
<evidence type="ECO:0000313" key="2">
    <source>
        <dbReference type="Proteomes" id="UP000828390"/>
    </source>
</evidence>